<accession>A0ABQ2E161</accession>
<dbReference type="EMBL" id="BMMV01000003">
    <property type="protein sequence ID" value="GGJ81829.1"/>
    <property type="molecule type" value="Genomic_DNA"/>
</dbReference>
<protein>
    <submittedName>
        <fullName evidence="2">3'-5' exoribonuclease</fullName>
    </submittedName>
</protein>
<evidence type="ECO:0000259" key="1">
    <source>
        <dbReference type="Pfam" id="PF16473"/>
    </source>
</evidence>
<evidence type="ECO:0000313" key="3">
    <source>
        <dbReference type="Proteomes" id="UP000660265"/>
    </source>
</evidence>
<organism evidence="2 3">
    <name type="scientific">Streptomyces camponoticapitis</name>
    <dbReference type="NCBI Taxonomy" id="1616125"/>
    <lineage>
        <taxon>Bacteria</taxon>
        <taxon>Bacillati</taxon>
        <taxon>Actinomycetota</taxon>
        <taxon>Actinomycetes</taxon>
        <taxon>Kitasatosporales</taxon>
        <taxon>Streptomycetaceae</taxon>
        <taxon>Streptomyces</taxon>
    </lineage>
</organism>
<comment type="caution">
    <text evidence="2">The sequence shown here is derived from an EMBL/GenBank/DDBJ whole genome shotgun (WGS) entry which is preliminary data.</text>
</comment>
<dbReference type="InterPro" id="IPR036397">
    <property type="entry name" value="RNaseH_sf"/>
</dbReference>
<dbReference type="RefSeq" id="WP_189106202.1">
    <property type="nucleotide sequence ID" value="NZ_BMMV01000003.1"/>
</dbReference>
<sequence>MRIFFDTEFLDDGRTIDLISIGMVAEDGRELYAVSAEFDQAAVRRHGWLMANVWPSLPIVRNLPGQRGLDRLDLAHPDVRPRAQIARLVKEFVLATPDPQLWAYFSAYDHVALAQLFGPMSNLPAGIPMQTDDLVTEAKRLGIRPVDLPEQADGHHNALADARHNAVKAAFLDSIAAQRRR</sequence>
<dbReference type="Proteomes" id="UP000660265">
    <property type="component" value="Unassembled WGS sequence"/>
</dbReference>
<dbReference type="InterPro" id="IPR033390">
    <property type="entry name" value="Rv2179c-like"/>
</dbReference>
<proteinExistence type="predicted"/>
<dbReference type="SUPFAM" id="SSF53098">
    <property type="entry name" value="Ribonuclease H-like"/>
    <property type="match status" value="1"/>
</dbReference>
<reference evidence="3" key="1">
    <citation type="journal article" date="2019" name="Int. J. Syst. Evol. Microbiol.">
        <title>The Global Catalogue of Microorganisms (GCM) 10K type strain sequencing project: providing services to taxonomists for standard genome sequencing and annotation.</title>
        <authorList>
            <consortium name="The Broad Institute Genomics Platform"/>
            <consortium name="The Broad Institute Genome Sequencing Center for Infectious Disease"/>
            <person name="Wu L."/>
            <person name="Ma J."/>
        </authorList>
    </citation>
    <scope>NUCLEOTIDE SEQUENCE [LARGE SCALE GENOMIC DNA]</scope>
    <source>
        <strain evidence="3">CGMCC 4.7275</strain>
    </source>
</reference>
<name>A0ABQ2E161_9ACTN</name>
<dbReference type="InterPro" id="IPR012337">
    <property type="entry name" value="RNaseH-like_sf"/>
</dbReference>
<dbReference type="Gene3D" id="3.30.420.10">
    <property type="entry name" value="Ribonuclease H-like superfamily/Ribonuclease H"/>
    <property type="match status" value="1"/>
</dbReference>
<feature type="domain" description="3'-5' exoribonuclease Rv2179c-like" evidence="1">
    <location>
        <begin position="2"/>
        <end position="169"/>
    </location>
</feature>
<keyword evidence="3" id="KW-1185">Reference proteome</keyword>
<dbReference type="Pfam" id="PF16473">
    <property type="entry name" value="Rv2179c-like"/>
    <property type="match status" value="1"/>
</dbReference>
<gene>
    <name evidence="2" type="ORF">GCM10011583_11600</name>
</gene>
<evidence type="ECO:0000313" key="2">
    <source>
        <dbReference type="EMBL" id="GGJ81829.1"/>
    </source>
</evidence>